<dbReference type="PANTHER" id="PTHR44167">
    <property type="entry name" value="OVARIAN-SPECIFIC SERINE/THREONINE-PROTEIN KINASE LOK-RELATED"/>
    <property type="match status" value="1"/>
</dbReference>
<dbReference type="EMBL" id="JAULSO010000001">
    <property type="protein sequence ID" value="KAK3695649.1"/>
    <property type="molecule type" value="Genomic_DNA"/>
</dbReference>
<protein>
    <recommendedName>
        <fullName evidence="2">Protein kinase domain-containing protein</fullName>
    </recommendedName>
</protein>
<accession>A0AAE1CIK2</accession>
<dbReference type="Gene3D" id="1.10.510.10">
    <property type="entry name" value="Transferase(Phosphotransferase) domain 1"/>
    <property type="match status" value="1"/>
</dbReference>
<evidence type="ECO:0000313" key="3">
    <source>
        <dbReference type="EMBL" id="KAK3695649.1"/>
    </source>
</evidence>
<dbReference type="Proteomes" id="UP001270362">
    <property type="component" value="Unassembled WGS sequence"/>
</dbReference>
<feature type="compositionally biased region" description="Polar residues" evidence="1">
    <location>
        <begin position="580"/>
        <end position="591"/>
    </location>
</feature>
<reference evidence="3" key="2">
    <citation type="submission" date="2023-06" db="EMBL/GenBank/DDBJ databases">
        <authorList>
            <consortium name="Lawrence Berkeley National Laboratory"/>
            <person name="Haridas S."/>
            <person name="Hensen N."/>
            <person name="Bonometti L."/>
            <person name="Westerberg I."/>
            <person name="Brannstrom I.O."/>
            <person name="Guillou S."/>
            <person name="Cros-Aarteil S."/>
            <person name="Calhoun S."/>
            <person name="Kuo A."/>
            <person name="Mondo S."/>
            <person name="Pangilinan J."/>
            <person name="Riley R."/>
            <person name="Labutti K."/>
            <person name="Andreopoulos B."/>
            <person name="Lipzen A."/>
            <person name="Chen C."/>
            <person name="Yanf M."/>
            <person name="Daum C."/>
            <person name="Ng V."/>
            <person name="Clum A."/>
            <person name="Steindorff A."/>
            <person name="Ohm R."/>
            <person name="Martin F."/>
            <person name="Silar P."/>
            <person name="Natvig D."/>
            <person name="Lalanne C."/>
            <person name="Gautier V."/>
            <person name="Ament-Velasquez S.L."/>
            <person name="Kruys A."/>
            <person name="Hutchinson M.I."/>
            <person name="Powell A.J."/>
            <person name="Barry K."/>
            <person name="Miller A.N."/>
            <person name="Grigoriev I.V."/>
            <person name="Debuchy R."/>
            <person name="Gladieux P."/>
            <person name="Thoren M.H."/>
            <person name="Johannesson H."/>
        </authorList>
    </citation>
    <scope>NUCLEOTIDE SEQUENCE</scope>
    <source>
        <strain evidence="3">CBS 314.62</strain>
    </source>
</reference>
<dbReference type="AlphaFoldDB" id="A0AAE1CIK2"/>
<gene>
    <name evidence="3" type="ORF">B0T22DRAFT_534455</name>
</gene>
<organism evidence="3 4">
    <name type="scientific">Podospora appendiculata</name>
    <dbReference type="NCBI Taxonomy" id="314037"/>
    <lineage>
        <taxon>Eukaryota</taxon>
        <taxon>Fungi</taxon>
        <taxon>Dikarya</taxon>
        <taxon>Ascomycota</taxon>
        <taxon>Pezizomycotina</taxon>
        <taxon>Sordariomycetes</taxon>
        <taxon>Sordariomycetidae</taxon>
        <taxon>Sordariales</taxon>
        <taxon>Podosporaceae</taxon>
        <taxon>Podospora</taxon>
    </lineage>
</organism>
<evidence type="ECO:0000313" key="4">
    <source>
        <dbReference type="Proteomes" id="UP001270362"/>
    </source>
</evidence>
<dbReference type="InterPro" id="IPR008271">
    <property type="entry name" value="Ser/Thr_kinase_AS"/>
</dbReference>
<name>A0AAE1CIK2_9PEZI</name>
<comment type="caution">
    <text evidence="3">The sequence shown here is derived from an EMBL/GenBank/DDBJ whole genome shotgun (WGS) entry which is preliminary data.</text>
</comment>
<dbReference type="GO" id="GO:0044773">
    <property type="term" value="P:mitotic DNA damage checkpoint signaling"/>
    <property type="evidence" value="ECO:0007669"/>
    <property type="project" value="TreeGrafter"/>
</dbReference>
<keyword evidence="4" id="KW-1185">Reference proteome</keyword>
<dbReference type="GO" id="GO:0005634">
    <property type="term" value="C:nucleus"/>
    <property type="evidence" value="ECO:0007669"/>
    <property type="project" value="TreeGrafter"/>
</dbReference>
<evidence type="ECO:0000259" key="2">
    <source>
        <dbReference type="PROSITE" id="PS50011"/>
    </source>
</evidence>
<feature type="region of interest" description="Disordered" evidence="1">
    <location>
        <begin position="553"/>
        <end position="599"/>
    </location>
</feature>
<dbReference type="PROSITE" id="PS50011">
    <property type="entry name" value="PROTEIN_KINASE_DOM"/>
    <property type="match status" value="1"/>
</dbReference>
<evidence type="ECO:0000256" key="1">
    <source>
        <dbReference type="SAM" id="MobiDB-lite"/>
    </source>
</evidence>
<dbReference type="GO" id="GO:0004674">
    <property type="term" value="F:protein serine/threonine kinase activity"/>
    <property type="evidence" value="ECO:0007669"/>
    <property type="project" value="TreeGrafter"/>
</dbReference>
<dbReference type="SUPFAM" id="SSF56112">
    <property type="entry name" value="Protein kinase-like (PK-like)"/>
    <property type="match status" value="1"/>
</dbReference>
<dbReference type="GO" id="GO:0005524">
    <property type="term" value="F:ATP binding"/>
    <property type="evidence" value="ECO:0007669"/>
    <property type="project" value="InterPro"/>
</dbReference>
<reference evidence="3" key="1">
    <citation type="journal article" date="2023" name="Mol. Phylogenet. Evol.">
        <title>Genome-scale phylogeny and comparative genomics of the fungal order Sordariales.</title>
        <authorList>
            <person name="Hensen N."/>
            <person name="Bonometti L."/>
            <person name="Westerberg I."/>
            <person name="Brannstrom I.O."/>
            <person name="Guillou S."/>
            <person name="Cros-Aarteil S."/>
            <person name="Calhoun S."/>
            <person name="Haridas S."/>
            <person name="Kuo A."/>
            <person name="Mondo S."/>
            <person name="Pangilinan J."/>
            <person name="Riley R."/>
            <person name="LaButti K."/>
            <person name="Andreopoulos B."/>
            <person name="Lipzen A."/>
            <person name="Chen C."/>
            <person name="Yan M."/>
            <person name="Daum C."/>
            <person name="Ng V."/>
            <person name="Clum A."/>
            <person name="Steindorff A."/>
            <person name="Ohm R.A."/>
            <person name="Martin F."/>
            <person name="Silar P."/>
            <person name="Natvig D.O."/>
            <person name="Lalanne C."/>
            <person name="Gautier V."/>
            <person name="Ament-Velasquez S.L."/>
            <person name="Kruys A."/>
            <person name="Hutchinson M.I."/>
            <person name="Powell A.J."/>
            <person name="Barry K."/>
            <person name="Miller A.N."/>
            <person name="Grigoriev I.V."/>
            <person name="Debuchy R."/>
            <person name="Gladieux P."/>
            <person name="Hiltunen Thoren M."/>
            <person name="Johannesson H."/>
        </authorList>
    </citation>
    <scope>NUCLEOTIDE SEQUENCE</scope>
    <source>
        <strain evidence="3">CBS 314.62</strain>
    </source>
</reference>
<proteinExistence type="predicted"/>
<dbReference type="SMART" id="SM00220">
    <property type="entry name" value="S_TKc"/>
    <property type="match status" value="1"/>
</dbReference>
<dbReference type="Pfam" id="PF00069">
    <property type="entry name" value="Pkinase"/>
    <property type="match status" value="1"/>
</dbReference>
<sequence length="892" mass="98550">MEDPVSRSGLAVRQFQDHIDAGLGQHRHDGINGHDERKQFVCMEALHDYWTLEKITEVCGQKSSVIAEEIRHSYLQIFSILCFISHPEYIRYITPNGAISDANLPILQSLVGRNSWPSDPASVEVWNKFYECQWMFSPLTFDTIVHRREIPFERVLPVCGTKKQLQTGNGSTIYLVKLCACCSKPDSQEIVFKVLSDDNPAAPSLWETEVGLYATLHNDSSSTAFPLSSAAESLSVGSPRLVTPFDFITKYHGSFIQSEQKLHRQPSRIILQTPGISGGRDDSGVDETEHEKRKIRTIVLEYVPGGDLIKFCHDKRDEIQSQSRDKKEILWQQMFHILQGVGVMHQLGITHQDIKESNILYTGGSLGDLDKACFKIADLGKAHQDIKTPLKHPNNSGNRLRMAPECCEINPISIGRPGPFTPSADIWAFGCVLSVMLVRSLLGEDAVQRYGEARLEENSDGTIVRGTGYDGGFHNGLRRLAAVDRMHEEALRACPPDDDISPIVSDLILNQMLREKKQRNKSAFKLRLEWLSRMAELQGSKSRHVTMPATLDLRAPPQSSSIQEAMQGPRPGPPLEFLNGASSPGTSSRFPPSQPPVLDTPQAAILTANGEAIVDASSLLSAPGGGKHSVAEATERLRSRKRKLGRRGQRNIAKFLSLPGSVEEAYGRRYRFLVDNSQSMKAYMNNVADTIYAIVRVVKRKMAPGSKVVVSFVAGDQSTDISMGSKSTKFAETIKSTPYMLPVAEKWRLGIRLEGIVRDIAATLSEGHRPITLYILTDGVFRDAADPRVEPPNLANPIGSLVTSLRDKPTLGSSFVSINIIRFGDSQDGIRALTAVKLDVAKSLRLADTKHSPVHIWPWDGDIMDMLVGALRISSTNSDLPRPPAAKAFTTG</sequence>
<feature type="domain" description="Protein kinase" evidence="2">
    <location>
        <begin position="159"/>
        <end position="531"/>
    </location>
</feature>
<dbReference type="InterPro" id="IPR011009">
    <property type="entry name" value="Kinase-like_dom_sf"/>
</dbReference>
<dbReference type="PANTHER" id="PTHR44167:SF24">
    <property type="entry name" value="SERINE_THREONINE-PROTEIN KINASE CHK2"/>
    <property type="match status" value="1"/>
</dbReference>
<dbReference type="InterPro" id="IPR000719">
    <property type="entry name" value="Prot_kinase_dom"/>
</dbReference>
<dbReference type="PROSITE" id="PS00108">
    <property type="entry name" value="PROTEIN_KINASE_ST"/>
    <property type="match status" value="1"/>
</dbReference>
<dbReference type="GO" id="GO:0005737">
    <property type="term" value="C:cytoplasm"/>
    <property type="evidence" value="ECO:0007669"/>
    <property type="project" value="TreeGrafter"/>
</dbReference>